<protein>
    <submittedName>
        <fullName evidence="3">Uncharacterized protein</fullName>
    </submittedName>
</protein>
<dbReference type="AlphaFoldDB" id="A0A815TWF3"/>
<name>A0A815TWF3_9BILA</name>
<dbReference type="Proteomes" id="UP000663891">
    <property type="component" value="Unassembled WGS sequence"/>
</dbReference>
<gene>
    <name evidence="4" type="ORF">OKA104_LOCUS38593</name>
    <name evidence="3" type="ORF">VCS650_LOCUS42739</name>
</gene>
<dbReference type="Gene3D" id="3.80.10.10">
    <property type="entry name" value="Ribonuclease Inhibitor"/>
    <property type="match status" value="1"/>
</dbReference>
<dbReference type="EMBL" id="CAJNON010002445">
    <property type="protein sequence ID" value="CAF1510437.1"/>
    <property type="molecule type" value="Genomic_DNA"/>
</dbReference>
<evidence type="ECO:0000313" key="3">
    <source>
        <dbReference type="EMBL" id="CAF1510437.1"/>
    </source>
</evidence>
<dbReference type="Proteomes" id="UP000663881">
    <property type="component" value="Unassembled WGS sequence"/>
</dbReference>
<evidence type="ECO:0000256" key="1">
    <source>
        <dbReference type="ARBA" id="ARBA00022614"/>
    </source>
</evidence>
<dbReference type="InterPro" id="IPR001611">
    <property type="entry name" value="Leu-rich_rpt"/>
</dbReference>
<dbReference type="InterPro" id="IPR032675">
    <property type="entry name" value="LRR_dom_sf"/>
</dbReference>
<dbReference type="SMART" id="SM00364">
    <property type="entry name" value="LRR_BAC"/>
    <property type="match status" value="3"/>
</dbReference>
<sequence>MIRGTALRLNRRQNQSILYQARLNNTPLQSSSTTLEHDQRTNTINMQSTQIQLVQRSSLKHMTTREIIKALEEWQDPEDYAQDLEAKERIMDCYKQRSDTLDLSYLSLSTLPDAIGRMQHIQFLSIANNYFTEIPKILANLTALRLLNVSNNILTEVPDSIKDFKKIELFNGACNQLHYVSEELARLPKIETVILSHNRIIKFPENIHSIEELDLEDQIPPASFGKFSPEFAAQWKETFRHESGAGYMEMWVARYEEILQQPQVVNY</sequence>
<accession>A0A815TWF3</accession>
<dbReference type="EMBL" id="CAJOAY010007054">
    <property type="protein sequence ID" value="CAF4157372.1"/>
    <property type="molecule type" value="Genomic_DNA"/>
</dbReference>
<evidence type="ECO:0000313" key="4">
    <source>
        <dbReference type="EMBL" id="CAF4157372.1"/>
    </source>
</evidence>
<dbReference type="Pfam" id="PF00560">
    <property type="entry name" value="LRR_1"/>
    <property type="match status" value="1"/>
</dbReference>
<keyword evidence="2" id="KW-0677">Repeat</keyword>
<dbReference type="OrthoDB" id="676979at2759"/>
<evidence type="ECO:0000313" key="5">
    <source>
        <dbReference type="Proteomes" id="UP000663891"/>
    </source>
</evidence>
<dbReference type="PANTHER" id="PTHR48051:SF1">
    <property type="entry name" value="RAS SUPPRESSOR PROTEIN 1"/>
    <property type="match status" value="1"/>
</dbReference>
<dbReference type="GO" id="GO:0005737">
    <property type="term" value="C:cytoplasm"/>
    <property type="evidence" value="ECO:0007669"/>
    <property type="project" value="TreeGrafter"/>
</dbReference>
<keyword evidence="1" id="KW-0433">Leucine-rich repeat</keyword>
<dbReference type="InterPro" id="IPR050216">
    <property type="entry name" value="LRR_domain-containing"/>
</dbReference>
<comment type="caution">
    <text evidence="3">The sequence shown here is derived from an EMBL/GenBank/DDBJ whole genome shotgun (WGS) entry which is preliminary data.</text>
</comment>
<dbReference type="PANTHER" id="PTHR48051">
    <property type="match status" value="1"/>
</dbReference>
<organism evidence="3 5">
    <name type="scientific">Adineta steineri</name>
    <dbReference type="NCBI Taxonomy" id="433720"/>
    <lineage>
        <taxon>Eukaryota</taxon>
        <taxon>Metazoa</taxon>
        <taxon>Spiralia</taxon>
        <taxon>Gnathifera</taxon>
        <taxon>Rotifera</taxon>
        <taxon>Eurotatoria</taxon>
        <taxon>Bdelloidea</taxon>
        <taxon>Adinetida</taxon>
        <taxon>Adinetidae</taxon>
        <taxon>Adineta</taxon>
    </lineage>
</organism>
<proteinExistence type="predicted"/>
<reference evidence="3" key="1">
    <citation type="submission" date="2021-02" db="EMBL/GenBank/DDBJ databases">
        <authorList>
            <person name="Nowell W R."/>
        </authorList>
    </citation>
    <scope>NUCLEOTIDE SEQUENCE</scope>
</reference>
<feature type="non-terminal residue" evidence="3">
    <location>
        <position position="267"/>
    </location>
</feature>
<evidence type="ECO:0000256" key="2">
    <source>
        <dbReference type="ARBA" id="ARBA00022737"/>
    </source>
</evidence>
<dbReference type="SUPFAM" id="SSF52058">
    <property type="entry name" value="L domain-like"/>
    <property type="match status" value="1"/>
</dbReference>